<keyword evidence="1" id="KW-0472">Membrane</keyword>
<dbReference type="EMBL" id="MCGO01000090">
    <property type="protein sequence ID" value="ORY29098.1"/>
    <property type="molecule type" value="Genomic_DNA"/>
</dbReference>
<dbReference type="AlphaFoldDB" id="A0A1Y2B2N6"/>
<sequence length="324" mass="35762">MSIVPIILKNTMNITDDMFQPAPPTSPFNSSIQSSPGFFPASPGSEYTKMQILLHASPRVQSGTTLYLSLLTCTTIAITVTLARFLHKTNTPFLSPPTLLIFLGLLSQTAYTASSAYFFDNPFSKPGKAINILFFATTLVLYAWQQWTRSHQVFHLTSTPFFLALFKSILIAFTLLAYIPLLLLAIPIPQDEFLVTNVTARALVYICVVSLDMFFLVNFIRYILRATVSTIEVKGIEKCKQDTIPLFQVTAWYGFLASTGVFVSAVLFVATGVVAVKGKSLVAYVVLSCVQKTGMVFVSGVVALQKAALVKLRRKGLEAKRMRK</sequence>
<evidence type="ECO:0000313" key="3">
    <source>
        <dbReference type="Proteomes" id="UP000193642"/>
    </source>
</evidence>
<comment type="caution">
    <text evidence="2">The sequence shown here is derived from an EMBL/GenBank/DDBJ whole genome shotgun (WGS) entry which is preliminary data.</text>
</comment>
<feature type="transmembrane region" description="Helical" evidence="1">
    <location>
        <begin position="98"/>
        <end position="119"/>
    </location>
</feature>
<dbReference type="Proteomes" id="UP000193642">
    <property type="component" value="Unassembled WGS sequence"/>
</dbReference>
<feature type="transmembrane region" description="Helical" evidence="1">
    <location>
        <begin position="66"/>
        <end position="86"/>
    </location>
</feature>
<feature type="transmembrane region" description="Helical" evidence="1">
    <location>
        <begin position="281"/>
        <end position="304"/>
    </location>
</feature>
<evidence type="ECO:0000313" key="2">
    <source>
        <dbReference type="EMBL" id="ORY29098.1"/>
    </source>
</evidence>
<feature type="transmembrane region" description="Helical" evidence="1">
    <location>
        <begin position="165"/>
        <end position="190"/>
    </location>
</feature>
<reference evidence="2 3" key="1">
    <citation type="submission" date="2016-07" db="EMBL/GenBank/DDBJ databases">
        <title>Pervasive Adenine N6-methylation of Active Genes in Fungi.</title>
        <authorList>
            <consortium name="DOE Joint Genome Institute"/>
            <person name="Mondo S.J."/>
            <person name="Dannebaum R.O."/>
            <person name="Kuo R.C."/>
            <person name="Labutti K."/>
            <person name="Haridas S."/>
            <person name="Kuo A."/>
            <person name="Salamov A."/>
            <person name="Ahrendt S.R."/>
            <person name="Lipzen A."/>
            <person name="Sullivan W."/>
            <person name="Andreopoulos W.B."/>
            <person name="Clum A."/>
            <person name="Lindquist E."/>
            <person name="Daum C."/>
            <person name="Ramamoorthy G.K."/>
            <person name="Gryganskyi A."/>
            <person name="Culley D."/>
            <person name="Magnuson J.K."/>
            <person name="James T.Y."/>
            <person name="O'Malley M.A."/>
            <person name="Stajich J.E."/>
            <person name="Spatafora J.W."/>
            <person name="Visel A."/>
            <person name="Grigoriev I.V."/>
        </authorList>
    </citation>
    <scope>NUCLEOTIDE SEQUENCE [LARGE SCALE GENOMIC DNA]</scope>
    <source>
        <strain evidence="2 3">JEL800</strain>
    </source>
</reference>
<dbReference type="OrthoDB" id="2181096at2759"/>
<name>A0A1Y2B2N6_9FUNG</name>
<feature type="transmembrane region" description="Helical" evidence="1">
    <location>
        <begin position="245"/>
        <end position="275"/>
    </location>
</feature>
<evidence type="ECO:0000256" key="1">
    <source>
        <dbReference type="SAM" id="Phobius"/>
    </source>
</evidence>
<organism evidence="2 3">
    <name type="scientific">Rhizoclosmatium globosum</name>
    <dbReference type="NCBI Taxonomy" id="329046"/>
    <lineage>
        <taxon>Eukaryota</taxon>
        <taxon>Fungi</taxon>
        <taxon>Fungi incertae sedis</taxon>
        <taxon>Chytridiomycota</taxon>
        <taxon>Chytridiomycota incertae sedis</taxon>
        <taxon>Chytridiomycetes</taxon>
        <taxon>Chytridiales</taxon>
        <taxon>Chytriomycetaceae</taxon>
        <taxon>Rhizoclosmatium</taxon>
    </lineage>
</organism>
<protein>
    <recommendedName>
        <fullName evidence="4">G-protein coupled receptors family 3 profile domain-containing protein</fullName>
    </recommendedName>
</protein>
<keyword evidence="1" id="KW-0812">Transmembrane</keyword>
<keyword evidence="3" id="KW-1185">Reference proteome</keyword>
<feature type="transmembrane region" description="Helical" evidence="1">
    <location>
        <begin position="125"/>
        <end position="144"/>
    </location>
</feature>
<gene>
    <name evidence="2" type="ORF">BCR33DRAFT_589223</name>
</gene>
<feature type="transmembrane region" description="Helical" evidence="1">
    <location>
        <begin position="202"/>
        <end position="224"/>
    </location>
</feature>
<keyword evidence="1" id="KW-1133">Transmembrane helix</keyword>
<evidence type="ECO:0008006" key="4">
    <source>
        <dbReference type="Google" id="ProtNLM"/>
    </source>
</evidence>
<proteinExistence type="predicted"/>
<accession>A0A1Y2B2N6</accession>